<keyword evidence="1" id="KW-0472">Membrane</keyword>
<gene>
    <name evidence="2" type="ORF">ICL16_10970</name>
</gene>
<evidence type="ECO:0000313" key="3">
    <source>
        <dbReference type="Proteomes" id="UP000629098"/>
    </source>
</evidence>
<feature type="transmembrane region" description="Helical" evidence="1">
    <location>
        <begin position="206"/>
        <end position="232"/>
    </location>
</feature>
<feature type="transmembrane region" description="Helical" evidence="1">
    <location>
        <begin position="60"/>
        <end position="83"/>
    </location>
</feature>
<feature type="transmembrane region" description="Helical" evidence="1">
    <location>
        <begin position="12"/>
        <end position="37"/>
    </location>
</feature>
<organism evidence="2 3">
    <name type="scientific">Iningainema tapete BLCC-T55</name>
    <dbReference type="NCBI Taxonomy" id="2748662"/>
    <lineage>
        <taxon>Bacteria</taxon>
        <taxon>Bacillati</taxon>
        <taxon>Cyanobacteriota</taxon>
        <taxon>Cyanophyceae</taxon>
        <taxon>Nostocales</taxon>
        <taxon>Scytonemataceae</taxon>
        <taxon>Iningainema tapete</taxon>
    </lineage>
</organism>
<feature type="transmembrane region" description="Helical" evidence="1">
    <location>
        <begin position="170"/>
        <end position="194"/>
    </location>
</feature>
<evidence type="ECO:0000313" key="2">
    <source>
        <dbReference type="EMBL" id="MBD2772582.1"/>
    </source>
</evidence>
<keyword evidence="3" id="KW-1185">Reference proteome</keyword>
<proteinExistence type="predicted"/>
<keyword evidence="1" id="KW-0812">Transmembrane</keyword>
<dbReference type="AlphaFoldDB" id="A0A8J6XLE1"/>
<evidence type="ECO:0008006" key="4">
    <source>
        <dbReference type="Google" id="ProtNLM"/>
    </source>
</evidence>
<dbReference type="Proteomes" id="UP000629098">
    <property type="component" value="Unassembled WGS sequence"/>
</dbReference>
<sequence length="238" mass="27564">MLAQIRNKELGIVELLSLGWNVFIKNLNAILIIIFLIDLPVEILEAAAITLSNQVIKVTIIFLFFWLRIIPLCLSGMAVIFIAERYIYGEKIRYDKALAKSFSRLNLGLFFLLRSGNIVSFFLLLLIIPGIIYWIKLYFVFHVCILRENASQSALRYSASLVKGRWFRSFFTIVSLIFIIFIPAFVIPIFLLSLLPLSPESPFTNFVYIVVSQMIFMLAFYLFTVVNTVFFLNLDYRK</sequence>
<name>A0A8J6XLE1_9CYAN</name>
<keyword evidence="1" id="KW-1133">Transmembrane helix</keyword>
<dbReference type="RefSeq" id="WP_190827304.1">
    <property type="nucleotide sequence ID" value="NZ_CAWPPI010000040.1"/>
</dbReference>
<dbReference type="EMBL" id="JACXAE010000040">
    <property type="protein sequence ID" value="MBD2772582.1"/>
    <property type="molecule type" value="Genomic_DNA"/>
</dbReference>
<evidence type="ECO:0000256" key="1">
    <source>
        <dbReference type="SAM" id="Phobius"/>
    </source>
</evidence>
<protein>
    <recommendedName>
        <fullName evidence="4">Glycerophosphoryl diester phosphodiesterase membrane domain-containing protein</fullName>
    </recommendedName>
</protein>
<reference evidence="2" key="1">
    <citation type="submission" date="2020-09" db="EMBL/GenBank/DDBJ databases">
        <title>Iningainema tapete sp. nov. (Scytonemataceae, Cyanobacteria) from greenhouses in central Florida (USA) produces two types of nodularin with biosynthetic potential for microcystin-LR and anabaenopeptins.</title>
        <authorList>
            <person name="Berthold D.E."/>
            <person name="Lefler F.W."/>
            <person name="Huang I.-S."/>
            <person name="Abdulla H."/>
            <person name="Zimba P.V."/>
            <person name="Laughinghouse H.D. IV."/>
        </authorList>
    </citation>
    <scope>NUCLEOTIDE SEQUENCE</scope>
    <source>
        <strain evidence="2">BLCCT55</strain>
    </source>
</reference>
<accession>A0A8J6XLE1</accession>
<comment type="caution">
    <text evidence="2">The sequence shown here is derived from an EMBL/GenBank/DDBJ whole genome shotgun (WGS) entry which is preliminary data.</text>
</comment>